<dbReference type="InterPro" id="IPR013783">
    <property type="entry name" value="Ig-like_fold"/>
</dbReference>
<dbReference type="AlphaFoldDB" id="A0A0M3IPF3"/>
<dbReference type="Proteomes" id="UP000036681">
    <property type="component" value="Unplaced"/>
</dbReference>
<protein>
    <submittedName>
        <fullName evidence="4">Fibronectin type-III domain-containing protein</fullName>
    </submittedName>
</protein>
<evidence type="ECO:0000313" key="3">
    <source>
        <dbReference type="Proteomes" id="UP000036681"/>
    </source>
</evidence>
<reference evidence="4" key="1">
    <citation type="submission" date="2017-02" db="UniProtKB">
        <authorList>
            <consortium name="WormBaseParasite"/>
        </authorList>
    </citation>
    <scope>IDENTIFICATION</scope>
</reference>
<evidence type="ECO:0000259" key="1">
    <source>
        <dbReference type="PROSITE" id="PS50060"/>
    </source>
</evidence>
<evidence type="ECO:0000259" key="2">
    <source>
        <dbReference type="PROSITE" id="PS50853"/>
    </source>
</evidence>
<dbReference type="InterPro" id="IPR003961">
    <property type="entry name" value="FN3_dom"/>
</dbReference>
<dbReference type="GO" id="GO:0016020">
    <property type="term" value="C:membrane"/>
    <property type="evidence" value="ECO:0007669"/>
    <property type="project" value="InterPro"/>
</dbReference>
<proteinExistence type="predicted"/>
<dbReference type="SUPFAM" id="SSF49265">
    <property type="entry name" value="Fibronectin type III"/>
    <property type="match status" value="1"/>
</dbReference>
<evidence type="ECO:0000313" key="4">
    <source>
        <dbReference type="WBParaSite" id="ALUE_0002063101-mRNA-1"/>
    </source>
</evidence>
<dbReference type="WBParaSite" id="ALUE_0002063101-mRNA-1">
    <property type="protein sequence ID" value="ALUE_0002063101-mRNA-1"/>
    <property type="gene ID" value="ALUE_0002063101"/>
</dbReference>
<dbReference type="InterPro" id="IPR000998">
    <property type="entry name" value="MAM_dom"/>
</dbReference>
<name>A0A0M3IPF3_ASCLU</name>
<sequence length="151" mass="16649">MGTIFIRYGIHQSETHERLTAQVRQAVLSGLQPGTEYEVAVKVVMPDGAESAWSIRELVRTPNKAPSPLWPKTFDERCHFEDSSICGFTSDENAPLTWTRSQAGANAYLPNSVLGTAESRIPKFSGKIKGDEARFILNEVVACESTFKGCI</sequence>
<keyword evidence="3" id="KW-1185">Reference proteome</keyword>
<feature type="domain" description="MAM" evidence="1">
    <location>
        <begin position="76"/>
        <end position="110"/>
    </location>
</feature>
<dbReference type="CDD" id="cd00063">
    <property type="entry name" value="FN3"/>
    <property type="match status" value="1"/>
</dbReference>
<feature type="domain" description="Fibronectin type-III" evidence="2">
    <location>
        <begin position="1"/>
        <end position="64"/>
    </location>
</feature>
<dbReference type="Gene3D" id="2.60.40.10">
    <property type="entry name" value="Immunoglobulins"/>
    <property type="match status" value="1"/>
</dbReference>
<organism evidence="3 4">
    <name type="scientific">Ascaris lumbricoides</name>
    <name type="common">Giant roundworm</name>
    <dbReference type="NCBI Taxonomy" id="6252"/>
    <lineage>
        <taxon>Eukaryota</taxon>
        <taxon>Metazoa</taxon>
        <taxon>Ecdysozoa</taxon>
        <taxon>Nematoda</taxon>
        <taxon>Chromadorea</taxon>
        <taxon>Rhabditida</taxon>
        <taxon>Spirurina</taxon>
        <taxon>Ascaridomorpha</taxon>
        <taxon>Ascaridoidea</taxon>
        <taxon>Ascarididae</taxon>
        <taxon>Ascaris</taxon>
    </lineage>
</organism>
<accession>A0A0M3IPF3</accession>
<dbReference type="PROSITE" id="PS50060">
    <property type="entry name" value="MAM_2"/>
    <property type="match status" value="1"/>
</dbReference>
<dbReference type="PROSITE" id="PS50853">
    <property type="entry name" value="FN3"/>
    <property type="match status" value="1"/>
</dbReference>
<dbReference type="InterPro" id="IPR036116">
    <property type="entry name" value="FN3_sf"/>
</dbReference>